<gene>
    <name evidence="4" type="ORF">FHETE_7085</name>
</gene>
<feature type="transmembrane region" description="Helical" evidence="1">
    <location>
        <begin position="258"/>
        <end position="281"/>
    </location>
</feature>
<feature type="chain" id="PRO_5034349608" description="DUF7136 domain-containing protein" evidence="2">
    <location>
        <begin position="26"/>
        <end position="283"/>
    </location>
</feature>
<keyword evidence="1" id="KW-1133">Transmembrane helix</keyword>
<dbReference type="InterPro" id="IPR055560">
    <property type="entry name" value="DUF7136"/>
</dbReference>
<name>A0A8H5T2K1_FUSHE</name>
<keyword evidence="2" id="KW-0732">Signal</keyword>
<keyword evidence="5" id="KW-1185">Reference proteome</keyword>
<comment type="caution">
    <text evidence="4">The sequence shown here is derived from an EMBL/GenBank/DDBJ whole genome shotgun (WGS) entry which is preliminary data.</text>
</comment>
<keyword evidence="1" id="KW-0812">Transmembrane</keyword>
<dbReference type="Pfam" id="PF23584">
    <property type="entry name" value="DUF7136"/>
    <property type="match status" value="1"/>
</dbReference>
<proteinExistence type="predicted"/>
<protein>
    <recommendedName>
        <fullName evidence="3">DUF7136 domain-containing protein</fullName>
    </recommendedName>
</protein>
<evidence type="ECO:0000256" key="1">
    <source>
        <dbReference type="SAM" id="Phobius"/>
    </source>
</evidence>
<dbReference type="EMBL" id="JAAGWQ010000133">
    <property type="protein sequence ID" value="KAF5664494.1"/>
    <property type="molecule type" value="Genomic_DNA"/>
</dbReference>
<accession>A0A8H5T2K1</accession>
<evidence type="ECO:0000313" key="5">
    <source>
        <dbReference type="Proteomes" id="UP000567885"/>
    </source>
</evidence>
<feature type="domain" description="DUF7136" evidence="3">
    <location>
        <begin position="29"/>
        <end position="241"/>
    </location>
</feature>
<organism evidence="4 5">
    <name type="scientific">Fusarium heterosporum</name>
    <dbReference type="NCBI Taxonomy" id="42747"/>
    <lineage>
        <taxon>Eukaryota</taxon>
        <taxon>Fungi</taxon>
        <taxon>Dikarya</taxon>
        <taxon>Ascomycota</taxon>
        <taxon>Pezizomycotina</taxon>
        <taxon>Sordariomycetes</taxon>
        <taxon>Hypocreomycetidae</taxon>
        <taxon>Hypocreales</taxon>
        <taxon>Nectriaceae</taxon>
        <taxon>Fusarium</taxon>
        <taxon>Fusarium heterosporum species complex</taxon>
    </lineage>
</organism>
<reference evidence="4 5" key="1">
    <citation type="submission" date="2020-05" db="EMBL/GenBank/DDBJ databases">
        <title>Identification and distribution of gene clusters putatively required for synthesis of sphingolipid metabolism inhibitors in phylogenetically diverse species of the filamentous fungus Fusarium.</title>
        <authorList>
            <person name="Kim H.-S."/>
            <person name="Busman M."/>
            <person name="Brown D.W."/>
            <person name="Divon H."/>
            <person name="Uhlig S."/>
            <person name="Proctor R.H."/>
        </authorList>
    </citation>
    <scope>NUCLEOTIDE SEQUENCE [LARGE SCALE GENOMIC DNA]</scope>
    <source>
        <strain evidence="4 5">NRRL 20693</strain>
    </source>
</reference>
<keyword evidence="1" id="KW-0472">Membrane</keyword>
<dbReference type="AlphaFoldDB" id="A0A8H5T2K1"/>
<sequence length="283" mass="31378">MYRLPSLACWFFLFCISISSGVAKAQDDSTGTLEIDLVFPRNDTYNPSPMMPIIFSYRNPKLIPILQPSVYYQIWDRNDMDKLVAGGQLSTQSLNLSTVDDPHFEHFSSKEFNREGEWFLTFRVSWQNCFKDPDRSLHGGSHGNTMQKNDTATHFIFTTKGASKQVDLVAATSDENCSSPAGVAIKISEKLRTPEYEGYDQEFCAVATGTEADKCAVTMNPSATSSVNAYMTSFACERTSNRTNVPEGVDCSYLEESLAIRVVTGGTACLALIIGAFGFLFQF</sequence>
<evidence type="ECO:0000256" key="2">
    <source>
        <dbReference type="SAM" id="SignalP"/>
    </source>
</evidence>
<dbReference type="Proteomes" id="UP000567885">
    <property type="component" value="Unassembled WGS sequence"/>
</dbReference>
<evidence type="ECO:0000313" key="4">
    <source>
        <dbReference type="EMBL" id="KAF5664494.1"/>
    </source>
</evidence>
<feature type="signal peptide" evidence="2">
    <location>
        <begin position="1"/>
        <end position="25"/>
    </location>
</feature>
<evidence type="ECO:0000259" key="3">
    <source>
        <dbReference type="Pfam" id="PF23584"/>
    </source>
</evidence>
<dbReference type="OrthoDB" id="4490227at2759"/>